<evidence type="ECO:0000313" key="2">
    <source>
        <dbReference type="Proteomes" id="UP000230821"/>
    </source>
</evidence>
<name>A0A2G6KBH9_9BACT</name>
<accession>A0A2G6KBH9</accession>
<comment type="caution">
    <text evidence="1">The sequence shown here is derived from an EMBL/GenBank/DDBJ whole genome shotgun (WGS) entry which is preliminary data.</text>
</comment>
<dbReference type="Proteomes" id="UP000230821">
    <property type="component" value="Unassembled WGS sequence"/>
</dbReference>
<evidence type="ECO:0000313" key="1">
    <source>
        <dbReference type="EMBL" id="PIE33017.1"/>
    </source>
</evidence>
<organism evidence="1 2">
    <name type="scientific">candidate division KSB3 bacterium</name>
    <dbReference type="NCBI Taxonomy" id="2044937"/>
    <lineage>
        <taxon>Bacteria</taxon>
        <taxon>candidate division KSB3</taxon>
    </lineage>
</organism>
<reference evidence="1 2" key="1">
    <citation type="submission" date="2017-10" db="EMBL/GenBank/DDBJ databases">
        <title>Novel microbial diversity and functional potential in the marine mammal oral microbiome.</title>
        <authorList>
            <person name="Dudek N.K."/>
            <person name="Sun C.L."/>
            <person name="Burstein D."/>
            <person name="Kantor R.S."/>
            <person name="Aliaga Goltsman D.S."/>
            <person name="Bik E.M."/>
            <person name="Thomas B.C."/>
            <person name="Banfield J.F."/>
            <person name="Relman D.A."/>
        </authorList>
    </citation>
    <scope>NUCLEOTIDE SEQUENCE [LARGE SCALE GENOMIC DNA]</scope>
    <source>
        <strain evidence="1">DOLJORAL78_47_16</strain>
    </source>
</reference>
<dbReference type="AlphaFoldDB" id="A0A2G6KBH9"/>
<sequence>MNISKTNQTSISINGASSNFTSSIPTINIIFPWRQPRSEKIFIDRSGDFETKEWSVATCQYKPVYSKTMTMSHIMRRGA</sequence>
<gene>
    <name evidence="1" type="ORF">CSA56_13255</name>
</gene>
<dbReference type="EMBL" id="PDSK01000104">
    <property type="protein sequence ID" value="PIE33017.1"/>
    <property type="molecule type" value="Genomic_DNA"/>
</dbReference>
<proteinExistence type="predicted"/>
<protein>
    <submittedName>
        <fullName evidence="1">Uncharacterized protein</fullName>
    </submittedName>
</protein>